<gene>
    <name evidence="1" type="ORF">OCU04_012440</name>
</gene>
<comment type="caution">
    <text evidence="1">The sequence shown here is derived from an EMBL/GenBank/DDBJ whole genome shotgun (WGS) entry which is preliminary data.</text>
</comment>
<keyword evidence="2" id="KW-1185">Reference proteome</keyword>
<sequence>MISKTSPSDWPKRPILDYTKDNDGAFICLGTGPPDAPDTKVYHISKLRLAYHSPRLRKLFDQELKSHDFSFHRLMEPSKANLKVFCHIVQYVNTGSIIIPTQVTNDTIVSDCSNCTSASIEKRYRDGLSLSTLAHIWYLADFFMIPHCQNVTIDHMYRLLSHIATHSYGNGDFYGDSPFIIKDFIDVCQIACAAGSTADNELLTMVQQFFTFHATYVKWTPEQCELIPRTILDSAIFIMQYQNQWCREREAAGSYGHYIRDLIMVGDFFVEDKIDGGDAKDGLDSSFHFYGDNELRKKA</sequence>
<reference evidence="1" key="1">
    <citation type="submission" date="2022-11" db="EMBL/GenBank/DDBJ databases">
        <title>Genome Resource of Sclerotinia nivalis Strain SnTB1, a Plant Pathogen Isolated from American Ginseng.</title>
        <authorList>
            <person name="Fan S."/>
        </authorList>
    </citation>
    <scope>NUCLEOTIDE SEQUENCE</scope>
    <source>
        <strain evidence="1">SnTB1</strain>
    </source>
</reference>
<name>A0A9X0DCD8_9HELO</name>
<evidence type="ECO:0008006" key="3">
    <source>
        <dbReference type="Google" id="ProtNLM"/>
    </source>
</evidence>
<evidence type="ECO:0000313" key="1">
    <source>
        <dbReference type="EMBL" id="KAJ8058246.1"/>
    </source>
</evidence>
<dbReference type="Gene3D" id="3.30.710.10">
    <property type="entry name" value="Potassium Channel Kv1.1, Chain A"/>
    <property type="match status" value="1"/>
</dbReference>
<evidence type="ECO:0000313" key="2">
    <source>
        <dbReference type="Proteomes" id="UP001152300"/>
    </source>
</evidence>
<dbReference type="Proteomes" id="UP001152300">
    <property type="component" value="Unassembled WGS sequence"/>
</dbReference>
<dbReference type="OrthoDB" id="3552140at2759"/>
<dbReference type="EMBL" id="JAPEIS010000016">
    <property type="protein sequence ID" value="KAJ8058246.1"/>
    <property type="molecule type" value="Genomic_DNA"/>
</dbReference>
<protein>
    <recommendedName>
        <fullName evidence="3">BTB domain-containing protein</fullName>
    </recommendedName>
</protein>
<organism evidence="1 2">
    <name type="scientific">Sclerotinia nivalis</name>
    <dbReference type="NCBI Taxonomy" id="352851"/>
    <lineage>
        <taxon>Eukaryota</taxon>
        <taxon>Fungi</taxon>
        <taxon>Dikarya</taxon>
        <taxon>Ascomycota</taxon>
        <taxon>Pezizomycotina</taxon>
        <taxon>Leotiomycetes</taxon>
        <taxon>Helotiales</taxon>
        <taxon>Sclerotiniaceae</taxon>
        <taxon>Sclerotinia</taxon>
    </lineage>
</organism>
<dbReference type="AlphaFoldDB" id="A0A9X0DCD8"/>
<proteinExistence type="predicted"/>
<dbReference type="InterPro" id="IPR011333">
    <property type="entry name" value="SKP1/BTB/POZ_sf"/>
</dbReference>
<dbReference type="SUPFAM" id="SSF54695">
    <property type="entry name" value="POZ domain"/>
    <property type="match status" value="1"/>
</dbReference>
<accession>A0A9X0DCD8</accession>